<reference evidence="2 4" key="2">
    <citation type="submission" date="2018-11" db="EMBL/GenBank/DDBJ databases">
        <authorList>
            <consortium name="Pathogen Informatics"/>
        </authorList>
    </citation>
    <scope>NUCLEOTIDE SEQUENCE [LARGE SCALE GENOMIC DNA]</scope>
</reference>
<evidence type="ECO:0000313" key="4">
    <source>
        <dbReference type="Proteomes" id="UP000274756"/>
    </source>
</evidence>
<accession>A0A0N4ULJ8</accession>
<evidence type="ECO:0000313" key="2">
    <source>
        <dbReference type="EMBL" id="VDN52618.1"/>
    </source>
</evidence>
<proteinExistence type="predicted"/>
<organism evidence="3 5">
    <name type="scientific">Dracunculus medinensis</name>
    <name type="common">Guinea worm</name>
    <dbReference type="NCBI Taxonomy" id="318479"/>
    <lineage>
        <taxon>Eukaryota</taxon>
        <taxon>Metazoa</taxon>
        <taxon>Ecdysozoa</taxon>
        <taxon>Nematoda</taxon>
        <taxon>Chromadorea</taxon>
        <taxon>Rhabditida</taxon>
        <taxon>Spirurina</taxon>
        <taxon>Dracunculoidea</taxon>
        <taxon>Dracunculidae</taxon>
        <taxon>Dracunculus</taxon>
    </lineage>
</organism>
<name>A0A0N4ULJ8_DRAME</name>
<reference evidence="5" key="1">
    <citation type="submission" date="2017-02" db="UniProtKB">
        <authorList>
            <consortium name="WormBaseParasite"/>
        </authorList>
    </citation>
    <scope>IDENTIFICATION</scope>
</reference>
<gene>
    <name evidence="2" type="ORF">DME_LOCUS2591</name>
</gene>
<evidence type="ECO:0000313" key="3">
    <source>
        <dbReference type="Proteomes" id="UP000038040"/>
    </source>
</evidence>
<feature type="chain" id="PRO_5041039562" evidence="1">
    <location>
        <begin position="24"/>
        <end position="229"/>
    </location>
</feature>
<evidence type="ECO:0000313" key="5">
    <source>
        <dbReference type="WBParaSite" id="DME_0000867601-mRNA-1"/>
    </source>
</evidence>
<dbReference type="WBParaSite" id="DME_0000867601-mRNA-1">
    <property type="protein sequence ID" value="DME_0000867601-mRNA-1"/>
    <property type="gene ID" value="DME_0000867601"/>
</dbReference>
<dbReference type="EMBL" id="UYYG01000069">
    <property type="protein sequence ID" value="VDN52618.1"/>
    <property type="molecule type" value="Genomic_DNA"/>
</dbReference>
<dbReference type="Proteomes" id="UP000274756">
    <property type="component" value="Unassembled WGS sequence"/>
</dbReference>
<sequence length="229" mass="26315">MATNCQTIIIVISLFICASYVVQDSPSNRDYVIRCKHGYRLSSIKRSKLFIRRIGSLTIECQKMEDVICDRLQDVPQCSGIAEGCFGESWLSGFHAYIIENSTDALLLDPICCTTNTIHIDEKSCINDRLNEATKSFDHAIANDLVYRGLQCWHQYNNDNVLFDIIWKMEICSFISAIDHQGMPRSCQECDCRCGFRKCINGYHPVRIIHKEIHQYNCECRCDCTLICM</sequence>
<dbReference type="STRING" id="318479.A0A0N4ULJ8"/>
<feature type="signal peptide" evidence="1">
    <location>
        <begin position="1"/>
        <end position="23"/>
    </location>
</feature>
<dbReference type="OrthoDB" id="5783032at2759"/>
<keyword evidence="1" id="KW-0732">Signal</keyword>
<dbReference type="AlphaFoldDB" id="A0A0N4ULJ8"/>
<evidence type="ECO:0000256" key="1">
    <source>
        <dbReference type="SAM" id="SignalP"/>
    </source>
</evidence>
<dbReference type="Proteomes" id="UP000038040">
    <property type="component" value="Unplaced"/>
</dbReference>
<protein>
    <submittedName>
        <fullName evidence="5">Defensin-like protein</fullName>
    </submittedName>
</protein>
<keyword evidence="4" id="KW-1185">Reference proteome</keyword>